<dbReference type="OrthoDB" id="276065at2759"/>
<dbReference type="Proteomes" id="UP000694843">
    <property type="component" value="Unplaced"/>
</dbReference>
<sequence>MVLLHVKKGQESLFLLEASTVTPVSEVLRLAVSLHNDRLGILDTCAELELLACHGAALPPAMHGLLQEQAAELRLTDDWTPAHPPTGGFSLNKDATYLIRYRDPCGRRNGQQPTAEMQEVLRKAVAEAKGIISKENVKNNRPLTEQHMEDCLEMLKGCVSLVYPDGLPSYDVIAQRLHRDPNAPPLNRALEAPMSQLWFAGKALDAGKSVGDCFGRNEKTKAVVQLGARGEVAPVREPQLDEAQQASMMAYWHQRRQQLKKLDENDDDSYLDSAWADSHGLQRQFHGLENIKWRPA</sequence>
<accession>A0A979FLW3</accession>
<dbReference type="GO" id="GO:0003352">
    <property type="term" value="P:regulation of cilium movement"/>
    <property type="evidence" value="ECO:0007669"/>
    <property type="project" value="InterPro"/>
</dbReference>
<evidence type="ECO:0000313" key="1">
    <source>
        <dbReference type="Proteomes" id="UP000694843"/>
    </source>
</evidence>
<protein>
    <submittedName>
        <fullName evidence="2">Cilia- and flagella-associated protein 298 isoform X1</fullName>
    </submittedName>
</protein>
<dbReference type="InterPro" id="IPR021298">
    <property type="entry name" value="CFAP298"/>
</dbReference>
<keyword evidence="2" id="KW-0969">Cilium</keyword>
<dbReference type="AlphaFoldDB" id="A0A979FLW3"/>
<keyword evidence="2" id="KW-0966">Cell projection</keyword>
<reference evidence="2" key="1">
    <citation type="submission" date="2025-08" db="UniProtKB">
        <authorList>
            <consortium name="RefSeq"/>
        </authorList>
    </citation>
    <scope>IDENTIFICATION</scope>
    <source>
        <tissue evidence="2">Whole organism</tissue>
    </source>
</reference>
<keyword evidence="1" id="KW-1185">Reference proteome</keyword>
<evidence type="ECO:0000313" key="2">
    <source>
        <dbReference type="RefSeq" id="XP_047738031.1"/>
    </source>
</evidence>
<dbReference type="Pfam" id="PF11069">
    <property type="entry name" value="CFAP298"/>
    <property type="match status" value="1"/>
</dbReference>
<organism evidence="1 2">
    <name type="scientific">Hyalella azteca</name>
    <name type="common">Amphipod</name>
    <dbReference type="NCBI Taxonomy" id="294128"/>
    <lineage>
        <taxon>Eukaryota</taxon>
        <taxon>Metazoa</taxon>
        <taxon>Ecdysozoa</taxon>
        <taxon>Arthropoda</taxon>
        <taxon>Crustacea</taxon>
        <taxon>Multicrustacea</taxon>
        <taxon>Malacostraca</taxon>
        <taxon>Eumalacostraca</taxon>
        <taxon>Peracarida</taxon>
        <taxon>Amphipoda</taxon>
        <taxon>Senticaudata</taxon>
        <taxon>Talitrida</taxon>
        <taxon>Talitroidea</taxon>
        <taxon>Hyalellidae</taxon>
        <taxon>Hyalella</taxon>
    </lineage>
</organism>
<name>A0A979FLW3_HYAAZ</name>
<proteinExistence type="predicted"/>
<dbReference type="PANTHER" id="PTHR13238">
    <property type="entry name" value="PROTEIN C21ORF59"/>
    <property type="match status" value="1"/>
</dbReference>
<dbReference type="OMA" id="YRKQEEW"/>
<keyword evidence="2" id="KW-0282">Flagellum</keyword>
<dbReference type="GeneID" id="108677378"/>
<dbReference type="RefSeq" id="XP_047738031.1">
    <property type="nucleotide sequence ID" value="XM_047882075.1"/>
</dbReference>
<gene>
    <name evidence="2" type="primary">LOC108677378</name>
</gene>